<dbReference type="Gene3D" id="3.40.50.300">
    <property type="entry name" value="P-loop containing nucleotide triphosphate hydrolases"/>
    <property type="match status" value="1"/>
</dbReference>
<dbReference type="PROSITE" id="PS50893">
    <property type="entry name" value="ABC_TRANSPORTER_2"/>
    <property type="match status" value="1"/>
</dbReference>
<dbReference type="Proteomes" id="UP000265882">
    <property type="component" value="Unassembled WGS sequence"/>
</dbReference>
<keyword evidence="3" id="KW-0547">Nucleotide-binding</keyword>
<dbReference type="AlphaFoldDB" id="A0A3A4N7T6"/>
<dbReference type="InterPro" id="IPR003593">
    <property type="entry name" value="AAA+_ATPase"/>
</dbReference>
<gene>
    <name evidence="6" type="ORF">C4520_15780</name>
</gene>
<evidence type="ECO:0000256" key="1">
    <source>
        <dbReference type="ARBA" id="ARBA00005417"/>
    </source>
</evidence>
<evidence type="ECO:0000256" key="3">
    <source>
        <dbReference type="ARBA" id="ARBA00022741"/>
    </source>
</evidence>
<dbReference type="InterPro" id="IPR003439">
    <property type="entry name" value="ABC_transporter-like_ATP-bd"/>
</dbReference>
<dbReference type="InterPro" id="IPR050153">
    <property type="entry name" value="Metal_Ion_Import_ABC"/>
</dbReference>
<keyword evidence="2" id="KW-0813">Transport</keyword>
<sequence length="236" mass="26838">MDENRILEVRNLTVKYNDHVILNNLNYYVKPGEIVAIIGPNGSGKTTMLKALLGLIPYQGKVLIFGRAPKFALNEIGYVPQRFDFDKTFPLTVSEFLGFVRLTTPQWREEVLHEVGVTHFLDKRIGELSGGQMQRTLIAKALLKEPKLLLLDEATSGVDMAAEMTFFELVEHLNKTHNLTIMLISHEVNMVYSFATQILCLNRDLVCDGRPKEAITKEVLQKLYGKDIEFRPHEHG</sequence>
<dbReference type="SUPFAM" id="SSF52540">
    <property type="entry name" value="P-loop containing nucleoside triphosphate hydrolases"/>
    <property type="match status" value="1"/>
</dbReference>
<proteinExistence type="inferred from homology"/>
<feature type="domain" description="ABC transporter" evidence="5">
    <location>
        <begin position="7"/>
        <end position="228"/>
    </location>
</feature>
<dbReference type="GO" id="GO:0016887">
    <property type="term" value="F:ATP hydrolysis activity"/>
    <property type="evidence" value="ECO:0007669"/>
    <property type="project" value="InterPro"/>
</dbReference>
<organism evidence="6 7">
    <name type="scientific">Abyssobacteria bacterium (strain SURF_5)</name>
    <dbReference type="NCBI Taxonomy" id="2093360"/>
    <lineage>
        <taxon>Bacteria</taxon>
        <taxon>Pseudomonadati</taxon>
        <taxon>Candidatus Hydrogenedentota</taxon>
        <taxon>Candidatus Abyssobacteria</taxon>
    </lineage>
</organism>
<comment type="caution">
    <text evidence="6">The sequence shown here is derived from an EMBL/GenBank/DDBJ whole genome shotgun (WGS) entry which is preliminary data.</text>
</comment>
<name>A0A3A4N7T6_ABYX5</name>
<dbReference type="PANTHER" id="PTHR42734:SF17">
    <property type="entry name" value="METAL TRANSPORT SYSTEM ATP-BINDING PROTEIN TM_0124-RELATED"/>
    <property type="match status" value="1"/>
</dbReference>
<dbReference type="CDD" id="cd03235">
    <property type="entry name" value="ABC_Metallic_Cations"/>
    <property type="match status" value="1"/>
</dbReference>
<dbReference type="PANTHER" id="PTHR42734">
    <property type="entry name" value="METAL TRANSPORT SYSTEM ATP-BINDING PROTEIN TM_0124-RELATED"/>
    <property type="match status" value="1"/>
</dbReference>
<evidence type="ECO:0000313" key="7">
    <source>
        <dbReference type="Proteomes" id="UP000265882"/>
    </source>
</evidence>
<evidence type="ECO:0000313" key="6">
    <source>
        <dbReference type="EMBL" id="RJP17743.1"/>
    </source>
</evidence>
<evidence type="ECO:0000256" key="4">
    <source>
        <dbReference type="ARBA" id="ARBA00022840"/>
    </source>
</evidence>
<keyword evidence="4 6" id="KW-0067">ATP-binding</keyword>
<evidence type="ECO:0000256" key="2">
    <source>
        <dbReference type="ARBA" id="ARBA00022448"/>
    </source>
</evidence>
<accession>A0A3A4N7T6</accession>
<evidence type="ECO:0000259" key="5">
    <source>
        <dbReference type="PROSITE" id="PS50893"/>
    </source>
</evidence>
<dbReference type="EMBL" id="QZKU01000111">
    <property type="protein sequence ID" value="RJP17743.1"/>
    <property type="molecule type" value="Genomic_DNA"/>
</dbReference>
<dbReference type="InterPro" id="IPR027417">
    <property type="entry name" value="P-loop_NTPase"/>
</dbReference>
<comment type="similarity">
    <text evidence="1">Belongs to the ABC transporter superfamily.</text>
</comment>
<dbReference type="SMART" id="SM00382">
    <property type="entry name" value="AAA"/>
    <property type="match status" value="1"/>
</dbReference>
<reference evidence="6 7" key="1">
    <citation type="journal article" date="2017" name="ISME J.">
        <title>Energy and carbon metabolisms in a deep terrestrial subsurface fluid microbial community.</title>
        <authorList>
            <person name="Momper L."/>
            <person name="Jungbluth S.P."/>
            <person name="Lee M.D."/>
            <person name="Amend J.P."/>
        </authorList>
    </citation>
    <scope>NUCLEOTIDE SEQUENCE [LARGE SCALE GENOMIC DNA]</scope>
    <source>
        <strain evidence="6">SURF_5</strain>
    </source>
</reference>
<dbReference type="Pfam" id="PF00005">
    <property type="entry name" value="ABC_tran"/>
    <property type="match status" value="1"/>
</dbReference>
<protein>
    <submittedName>
        <fullName evidence="6">Metal ABC transporter ATP-binding protein</fullName>
    </submittedName>
</protein>
<dbReference type="GO" id="GO:0005524">
    <property type="term" value="F:ATP binding"/>
    <property type="evidence" value="ECO:0007669"/>
    <property type="project" value="UniProtKB-KW"/>
</dbReference>